<feature type="compositionally biased region" description="Low complexity" evidence="1">
    <location>
        <begin position="1030"/>
        <end position="1040"/>
    </location>
</feature>
<feature type="compositionally biased region" description="Basic and acidic residues" evidence="1">
    <location>
        <begin position="270"/>
        <end position="287"/>
    </location>
</feature>
<evidence type="ECO:0000313" key="3">
    <source>
        <dbReference type="Proteomes" id="UP000723463"/>
    </source>
</evidence>
<protein>
    <submittedName>
        <fullName evidence="2">Uncharacterized protein</fullName>
    </submittedName>
</protein>
<feature type="compositionally biased region" description="Acidic residues" evidence="1">
    <location>
        <begin position="301"/>
        <end position="320"/>
    </location>
</feature>
<feature type="compositionally biased region" description="Acidic residues" evidence="1">
    <location>
        <begin position="1286"/>
        <end position="1298"/>
    </location>
</feature>
<feature type="compositionally biased region" description="Basic and acidic residues" evidence="1">
    <location>
        <begin position="690"/>
        <end position="702"/>
    </location>
</feature>
<organism evidence="2 3">
    <name type="scientific">Mortierella hygrophila</name>
    <dbReference type="NCBI Taxonomy" id="979708"/>
    <lineage>
        <taxon>Eukaryota</taxon>
        <taxon>Fungi</taxon>
        <taxon>Fungi incertae sedis</taxon>
        <taxon>Mucoromycota</taxon>
        <taxon>Mortierellomycotina</taxon>
        <taxon>Mortierellomycetes</taxon>
        <taxon>Mortierellales</taxon>
        <taxon>Mortierellaceae</taxon>
        <taxon>Mortierella</taxon>
    </lineage>
</organism>
<name>A0A9P6F5B5_9FUNG</name>
<feature type="compositionally biased region" description="Low complexity" evidence="1">
    <location>
        <begin position="289"/>
        <end position="299"/>
    </location>
</feature>
<accession>A0A9P6F5B5</accession>
<feature type="compositionally biased region" description="Low complexity" evidence="1">
    <location>
        <begin position="334"/>
        <end position="349"/>
    </location>
</feature>
<feature type="compositionally biased region" description="Basic and acidic residues" evidence="1">
    <location>
        <begin position="25"/>
        <end position="39"/>
    </location>
</feature>
<feature type="compositionally biased region" description="Acidic residues" evidence="1">
    <location>
        <begin position="651"/>
        <end position="677"/>
    </location>
</feature>
<feature type="compositionally biased region" description="Basic residues" evidence="1">
    <location>
        <begin position="703"/>
        <end position="713"/>
    </location>
</feature>
<sequence>MAPADSRTHLNDTYLQRPPSFEPFGIHRQDQQQRQERPQQRAASAETESKGRITENAAVHDQNIDPRHNGTDAAGSNQYQVNLGQPTRIDHRTKRIPAVVGGVMKYGEDHDGRSIASSATTTSLFGRGETEPHPSQHIQHNTSQPMTIRDIVDSEELRNQLAELHRSLNSNPDPHPPQYTSSAQAQNRPSNKQPSLKYPPALSSTVQTDRTGPRRGLRDDNVANDLTMDTSFLEKRFRARLEADIQVMEAPREHEHTTDNGRVTASSNIHESDYRKLLPSERQRRELYSSSYSPSNFSSVEEIDEDVEKDEDDDEDEEQNTAELKGPNIPRIVQTPPLSQPQQQRPLNPTSSLNQRRMEPVEHRNNGRPPDAGYESGGELSFDREVARARARREFGASQDNGSGRPNGAGGPVVKANRLDHGRDLALEDLASPVRYDFDDTQGGQHQLRVGEQPVGTVEQGPNRRARPHYPTMTPEEEMERLNMVTKAEDRFMELAGSLGEGQAVASLLGTLKGMIRQLKAEKRSSMSTVKDLKKDLKQAQRELQRTRKANEKLSKAKPSTTSHRNGSKHDKGTSLDLNNATLRPKINQSQEEKEQERKNAAIQREKDRAERDVRALQKQLDALEKQKEAMQKRERLRAEEEADLLFLIESESDDEDEEEEGSESESESEIESDDDDSFRIQSESAVSGRSDREAPFVDTRARRSPKAMKRSSSKGTSATKVKEVQRHRTDVDNHRARDRTRQAAQGAGSRSKSAHPYTHHPVDNVVHIHRLVYYGDADMEGMSSSRPKDIKPRLHHSASRLDDQFADRHEDAHRLNIGGGHRINDAGFSSYRRGSPHQLEKSGASKSMLSRSFPGQRIHASQHFEAPAEELSPSRPHLRRHQTVPHEVNWDEQGQQSIGRPVPAQKDGEAYPLYRPGPQVTSTTQGSARIATRVQHGFSLRSAGTQELTVPLKNPNSQRKKISIDLQRILSLLKTHDPRRCTVCCNGGDGRDHYMHHQDDRQQQQQHQQPSRPAIKIDGRPVLIRHKSSATTTTIRSTTMQPSSSSRAGRHAVKINDGYRDAVSDSELSVSSVSSVSDGEVRRRKGTARNESRESRDHGAGVGGPSYPTRQRRSQSQPPQATEANVSNTNNTNNDHDDNDDEDDEQHPPEWKLHVTLCKLDKEVQQLRKSHLDLSGKLERLGSSSNLQPASSMVAAAAADETGSLSLEEQEKKRQQRRQLRVQLQRVVDSLEEKAEEILSLQHYLLEQQERQQQQQQESHEQSESVVSESSRLTRKIRKPSAVAVEDDVGQDGDDLSVGERQVSGGRGLRAPERFKHRTVNGS</sequence>
<comment type="caution">
    <text evidence="2">The sequence shown here is derived from an EMBL/GenBank/DDBJ whole genome shotgun (WGS) entry which is preliminary data.</text>
</comment>
<feature type="compositionally biased region" description="Basic and acidic residues" evidence="1">
    <location>
        <begin position="356"/>
        <end position="365"/>
    </location>
</feature>
<feature type="region of interest" description="Disordered" evidence="1">
    <location>
        <begin position="1"/>
        <end position="78"/>
    </location>
</feature>
<gene>
    <name evidence="2" type="ORF">EC957_002369</name>
</gene>
<feature type="compositionally biased region" description="Basic and acidic residues" evidence="1">
    <location>
        <begin position="542"/>
        <end position="555"/>
    </location>
</feature>
<dbReference type="EMBL" id="JAAAXW010000148">
    <property type="protein sequence ID" value="KAF9542076.1"/>
    <property type="molecule type" value="Genomic_DNA"/>
</dbReference>
<feature type="region of interest" description="Disordered" evidence="1">
    <location>
        <begin position="995"/>
        <end position="1149"/>
    </location>
</feature>
<feature type="compositionally biased region" description="Polar residues" evidence="1">
    <location>
        <begin position="167"/>
        <end position="194"/>
    </location>
</feature>
<feature type="compositionally biased region" description="Low complexity" evidence="1">
    <location>
        <begin position="1106"/>
        <end position="1121"/>
    </location>
</feature>
<proteinExistence type="predicted"/>
<keyword evidence="3" id="KW-1185">Reference proteome</keyword>
<feature type="region of interest" description="Disordered" evidence="1">
    <location>
        <begin position="1251"/>
        <end position="1324"/>
    </location>
</feature>
<feature type="region of interest" description="Disordered" evidence="1">
    <location>
        <begin position="542"/>
        <end position="614"/>
    </location>
</feature>
<evidence type="ECO:0000256" key="1">
    <source>
        <dbReference type="SAM" id="MobiDB-lite"/>
    </source>
</evidence>
<feature type="region of interest" description="Disordered" evidence="1">
    <location>
        <begin position="248"/>
        <end position="416"/>
    </location>
</feature>
<evidence type="ECO:0000313" key="2">
    <source>
        <dbReference type="EMBL" id="KAF9542076.1"/>
    </source>
</evidence>
<feature type="compositionally biased region" description="Basic and acidic residues" evidence="1">
    <location>
        <begin position="1089"/>
        <end position="1100"/>
    </location>
</feature>
<feature type="compositionally biased region" description="Polar residues" evidence="1">
    <location>
        <begin position="576"/>
        <end position="590"/>
    </location>
</feature>
<reference evidence="2" key="1">
    <citation type="journal article" date="2020" name="Fungal Divers.">
        <title>Resolving the Mortierellaceae phylogeny through synthesis of multi-gene phylogenetics and phylogenomics.</title>
        <authorList>
            <person name="Vandepol N."/>
            <person name="Liber J."/>
            <person name="Desiro A."/>
            <person name="Na H."/>
            <person name="Kennedy M."/>
            <person name="Barry K."/>
            <person name="Grigoriev I.V."/>
            <person name="Miller A.N."/>
            <person name="O'Donnell K."/>
            <person name="Stajich J.E."/>
            <person name="Bonito G."/>
        </authorList>
    </citation>
    <scope>NUCLEOTIDE SEQUENCE</scope>
    <source>
        <strain evidence="2">NRRL 2591</strain>
    </source>
</reference>
<feature type="compositionally biased region" description="Basic and acidic residues" evidence="1">
    <location>
        <begin position="627"/>
        <end position="640"/>
    </location>
</feature>
<feature type="compositionally biased region" description="Polar residues" evidence="1">
    <location>
        <begin position="260"/>
        <end position="269"/>
    </location>
</feature>
<feature type="compositionally biased region" description="Basic and acidic residues" evidence="1">
    <location>
        <begin position="721"/>
        <end position="742"/>
    </location>
</feature>
<feature type="compositionally biased region" description="Basic and acidic residues" evidence="1">
    <location>
        <begin position="381"/>
        <end position="395"/>
    </location>
</feature>
<feature type="region of interest" description="Disordered" evidence="1">
    <location>
        <begin position="124"/>
        <end position="146"/>
    </location>
</feature>
<feature type="region of interest" description="Disordered" evidence="1">
    <location>
        <begin position="167"/>
        <end position="223"/>
    </location>
</feature>
<feature type="compositionally biased region" description="Basic and acidic residues" evidence="1">
    <location>
        <begin position="591"/>
        <end position="614"/>
    </location>
</feature>
<dbReference type="Proteomes" id="UP000723463">
    <property type="component" value="Unassembled WGS sequence"/>
</dbReference>
<feature type="compositionally biased region" description="Basic and acidic residues" evidence="1">
    <location>
        <begin position="1"/>
        <end position="10"/>
    </location>
</feature>
<feature type="region of interest" description="Disordered" evidence="1">
    <location>
        <begin position="627"/>
        <end position="761"/>
    </location>
</feature>
<feature type="compositionally biased region" description="Polar residues" evidence="1">
    <location>
        <begin position="136"/>
        <end position="146"/>
    </location>
</feature>
<feature type="compositionally biased region" description="Basic and acidic residues" evidence="1">
    <location>
        <begin position="250"/>
        <end position="259"/>
    </location>
</feature>
<feature type="compositionally biased region" description="Low complexity" evidence="1">
    <location>
        <begin position="1066"/>
        <end position="1079"/>
    </location>
</feature>